<dbReference type="EMBL" id="AB125341">
    <property type="protein sequence ID" value="BAD00993.1"/>
    <property type="molecule type" value="Genomic_DNA"/>
</dbReference>
<reference evidence="1" key="1">
    <citation type="journal article" date="2000" name="Biosci. Biotechnol. Biochem.">
        <title>A Novel Lantibiotic, Nukacin ISK-1, of Staphylococcus warneri ISK-1: Cloning of the Structural Gene and Identification of the Structure.</title>
        <authorList>
            <person name="Sashihara T."/>
            <person name="Kimura H."/>
            <person name="Higuchi T."/>
            <person name="Adachi A."/>
            <person name="Matsusaki H."/>
            <person name="Sonomoto K."/>
            <person name="Ishizaki A."/>
        </authorList>
    </citation>
    <scope>NUCLEOTIDE SEQUENCE</scope>
    <source>
        <strain evidence="1">ISK-1</strain>
        <plasmid evidence="1">pPI-1</plasmid>
    </source>
</reference>
<organism evidence="1">
    <name type="scientific">Staphylococcus warneri</name>
    <dbReference type="NCBI Taxonomy" id="1292"/>
    <lineage>
        <taxon>Bacteria</taxon>
        <taxon>Bacillati</taxon>
        <taxon>Bacillota</taxon>
        <taxon>Bacilli</taxon>
        <taxon>Bacillales</taxon>
        <taxon>Staphylococcaceae</taxon>
        <taxon>Staphylococcus</taxon>
    </lineage>
</organism>
<proteinExistence type="predicted"/>
<dbReference type="AlphaFoldDB" id="Q75V32"/>
<sequence length="76" mass="8473">MISTTSKIACHDISNTPSTFQNSSLFTPIFQRKQVTAKALFCAPALTFLYTEHLKKSYSVKSIRDNDATFGVTQHS</sequence>
<evidence type="ECO:0000313" key="1">
    <source>
        <dbReference type="EMBL" id="BAD00993.1"/>
    </source>
</evidence>
<accession>Q75V32</accession>
<reference evidence="1" key="3">
    <citation type="journal article" date="2005" name="Plasmid">
        <title>Description of complete DNA sequence of two plasmids from the nukacin ISK-1 producer, Staphylococcus warneri ISK-1.</title>
        <authorList>
            <person name="Aso Y."/>
            <person name="Koga H."/>
            <person name="Sashihara T."/>
            <person name="Nagao J."/>
            <person name="Kanemasa Y."/>
            <person name="Nakayama J."/>
            <person name="Sonomoto K."/>
        </authorList>
    </citation>
    <scope>NUCLEOTIDE SEQUENCE</scope>
    <source>
        <strain evidence="1">ISK-1</strain>
        <plasmid evidence="1">pPI-1</plasmid>
    </source>
</reference>
<reference evidence="1" key="2">
    <citation type="journal article" date="2004" name="Biosci. Biotechnol. Biochem.">
        <title>Characterization of a Gene Cluster of Staphylococcus warneri ISK-1 Encoding the Biosynthesis of and Immunity to the Lantibiotic, Nukacin ISK-1.</title>
        <authorList>
            <person name="Aso Y."/>
            <person name="Sashihara T."/>
            <person name="Nagao J."/>
            <person name="Kanemasa Y."/>
            <person name="Koga H."/>
            <person name="Hashimoto T."/>
            <person name="Higuchi T."/>
            <person name="Adachi A."/>
            <person name="Nomiyama H."/>
            <person name="Ishizaki A."/>
            <person name="Nakayama J."/>
            <person name="Sonomoto K."/>
        </authorList>
    </citation>
    <scope>NUCLEOTIDE SEQUENCE</scope>
    <source>
        <strain evidence="1">ISK-1</strain>
        <plasmid evidence="1">pPI-1</plasmid>
    </source>
</reference>
<geneLocation type="plasmid" evidence="1">
    <name>pPI-1</name>
</geneLocation>
<keyword evidence="1" id="KW-0614">Plasmid</keyword>
<protein>
    <submittedName>
        <fullName evidence="1">Uncharacterized protein</fullName>
    </submittedName>
</protein>
<name>Q75V32_STAWA</name>